<dbReference type="AlphaFoldDB" id="A0A8H6R2V6"/>
<feature type="compositionally biased region" description="Basic and acidic residues" evidence="1">
    <location>
        <begin position="195"/>
        <end position="206"/>
    </location>
</feature>
<feature type="region of interest" description="Disordered" evidence="1">
    <location>
        <begin position="267"/>
        <end position="307"/>
    </location>
</feature>
<feature type="compositionally biased region" description="Basic and acidic residues" evidence="1">
    <location>
        <begin position="17"/>
        <end position="27"/>
    </location>
</feature>
<feature type="region of interest" description="Disordered" evidence="1">
    <location>
        <begin position="189"/>
        <end position="228"/>
    </location>
</feature>
<dbReference type="EMBL" id="JABCIY010000348">
    <property type="protein sequence ID" value="KAF7184906.1"/>
    <property type="molecule type" value="Genomic_DNA"/>
</dbReference>
<organism evidence="2 3">
    <name type="scientific">Pseudocercospora fuligena</name>
    <dbReference type="NCBI Taxonomy" id="685502"/>
    <lineage>
        <taxon>Eukaryota</taxon>
        <taxon>Fungi</taxon>
        <taxon>Dikarya</taxon>
        <taxon>Ascomycota</taxon>
        <taxon>Pezizomycotina</taxon>
        <taxon>Dothideomycetes</taxon>
        <taxon>Dothideomycetidae</taxon>
        <taxon>Mycosphaerellales</taxon>
        <taxon>Mycosphaerellaceae</taxon>
        <taxon>Pseudocercospora</taxon>
    </lineage>
</organism>
<reference evidence="2" key="1">
    <citation type="submission" date="2020-04" db="EMBL/GenBank/DDBJ databases">
        <title>Draft genome resource of the tomato pathogen Pseudocercospora fuligena.</title>
        <authorList>
            <person name="Zaccaron A."/>
        </authorList>
    </citation>
    <scope>NUCLEOTIDE SEQUENCE</scope>
    <source>
        <strain evidence="2">PF001</strain>
    </source>
</reference>
<feature type="compositionally biased region" description="Polar residues" evidence="1">
    <location>
        <begin position="66"/>
        <end position="84"/>
    </location>
</feature>
<gene>
    <name evidence="2" type="ORF">HII31_13762</name>
</gene>
<evidence type="ECO:0000256" key="1">
    <source>
        <dbReference type="SAM" id="MobiDB-lite"/>
    </source>
</evidence>
<name>A0A8H6R2V6_9PEZI</name>
<sequence>MTQHAPAANGVSRGTKRRSDTVAEPPRKSKSPTKWDEVDDSNSRSRGNLPQGDGAEQKHCDERSGGDNTRSTPETATHGFKQTTKSTDEALGLCLKILSGKSIPPLLLKPTTQTVLDDLILPKVRLSEPASIKRAFTDLKYLLDAYEIIGAGAERVMVMLRTETRKILNELSSAAMDTEDTATAHAIASQSNTHESLEPASLERRNGVQCPVASTVSGSKHSSENDDTAGLELQRAVKDTQSGAETPGTSVVESSPHSTRLRSHFFFTGSGTDARSPVPDTATSDHSDEEDARSPTQRKSKRREWSKVEEDVVLNGIRHNYSSSLIAEDLAKVGVFRTTYAINNRRAVLQKRFPIEYLIDGPDLESDTIGKLPSQKAIDLLDQAVAGGSRVVSKCGFTLTSGPRSSRGTSIPAAIAWQPCEFNDSDPDVVALYLPINTLEFPVSPDSRESFADLEQACLEAFKGGERSFRSVQRVAQDFWVVKCKTPQFGFRELLECPILHRGLVFYAEYLPIEAPKTFAADVEGDAGAHTLKKSFQRAVASFGGACDLALQLDPTTSARKLVAYFATAPGLMRFYVPLNSPTRHLCFKPVETFGTCWLCHGPHGDQRCSLATSL</sequence>
<keyword evidence="3" id="KW-1185">Reference proteome</keyword>
<protein>
    <submittedName>
        <fullName evidence="2">Uncharacterized protein</fullName>
    </submittedName>
</protein>
<feature type="region of interest" description="Disordered" evidence="1">
    <location>
        <begin position="1"/>
        <end position="84"/>
    </location>
</feature>
<comment type="caution">
    <text evidence="2">The sequence shown here is derived from an EMBL/GenBank/DDBJ whole genome shotgun (WGS) entry which is preliminary data.</text>
</comment>
<feature type="compositionally biased region" description="Basic and acidic residues" evidence="1">
    <location>
        <begin position="55"/>
        <end position="65"/>
    </location>
</feature>
<proteinExistence type="predicted"/>
<accession>A0A8H6R2V6</accession>
<dbReference type="OrthoDB" id="3649655at2759"/>
<dbReference type="Proteomes" id="UP000660729">
    <property type="component" value="Unassembled WGS sequence"/>
</dbReference>
<evidence type="ECO:0000313" key="2">
    <source>
        <dbReference type="EMBL" id="KAF7184906.1"/>
    </source>
</evidence>
<evidence type="ECO:0000313" key="3">
    <source>
        <dbReference type="Proteomes" id="UP000660729"/>
    </source>
</evidence>